<dbReference type="PROSITE" id="PS50919">
    <property type="entry name" value="MIR"/>
    <property type="match status" value="1"/>
</dbReference>
<dbReference type="InterPro" id="IPR027005">
    <property type="entry name" value="PMT-like"/>
</dbReference>
<keyword evidence="1" id="KW-0677">Repeat</keyword>
<dbReference type="Pfam" id="PF16192">
    <property type="entry name" value="PMT_4TMC"/>
    <property type="match status" value="1"/>
</dbReference>
<name>A0A9N9X8R2_DIABA</name>
<dbReference type="PANTHER" id="PTHR10050">
    <property type="entry name" value="DOLICHYL-PHOSPHATE-MANNOSE--PROTEIN MANNOSYLTRANSFERASE"/>
    <property type="match status" value="1"/>
</dbReference>
<dbReference type="PANTHER" id="PTHR10050:SF51">
    <property type="entry name" value="PROTEIN O-MANNOSYL-TRANSFERASE 1"/>
    <property type="match status" value="1"/>
</dbReference>
<accession>A0A9N9X8R2</accession>
<dbReference type="Gene3D" id="2.80.10.50">
    <property type="match status" value="1"/>
</dbReference>
<evidence type="ECO:0000313" key="3">
    <source>
        <dbReference type="EMBL" id="CAG9826351.1"/>
    </source>
</evidence>
<reference evidence="3" key="1">
    <citation type="submission" date="2022-01" db="EMBL/GenBank/DDBJ databases">
        <authorList>
            <person name="King R."/>
        </authorList>
    </citation>
    <scope>NUCLEOTIDE SEQUENCE</scope>
</reference>
<evidence type="ECO:0000313" key="4">
    <source>
        <dbReference type="Proteomes" id="UP001153709"/>
    </source>
</evidence>
<dbReference type="EMBL" id="OU898276">
    <property type="protein sequence ID" value="CAG9826351.1"/>
    <property type="molecule type" value="Genomic_DNA"/>
</dbReference>
<dbReference type="Proteomes" id="UP001153709">
    <property type="component" value="Chromosome 1"/>
</dbReference>
<sequence>MSPQCQEVSCYIDYNISMPAQNLWKVEVINKEQNGDAWHTIQSLVRLIHVDSNTALKYTGRQLPDWGFHQHEVAADRVIIQDDTVWNVEEHRYTKSGDQKEREREMVTAEMIPTTPTRLSFWQKFFELHYKMMFANTENVQNHMYSSEPHEWPFLSRGIAYWISSTSNTSSAEVLWTCNKWSRKYMLLQNIMPGKIAGKCGPGQRRTSWLKNLRDWYGIDTSILFRVAVNKIKISVMATNVLKEHGSSSPFGKYSDMVFSYIWSIYILFSASNIPSSAQKTMLRLTSTHLDTVPENRRNLLYWLSLPLLTVLFRR</sequence>
<organism evidence="3 4">
    <name type="scientific">Diabrotica balteata</name>
    <name type="common">Banded cucumber beetle</name>
    <dbReference type="NCBI Taxonomy" id="107213"/>
    <lineage>
        <taxon>Eukaryota</taxon>
        <taxon>Metazoa</taxon>
        <taxon>Ecdysozoa</taxon>
        <taxon>Arthropoda</taxon>
        <taxon>Hexapoda</taxon>
        <taxon>Insecta</taxon>
        <taxon>Pterygota</taxon>
        <taxon>Neoptera</taxon>
        <taxon>Endopterygota</taxon>
        <taxon>Coleoptera</taxon>
        <taxon>Polyphaga</taxon>
        <taxon>Cucujiformia</taxon>
        <taxon>Chrysomeloidea</taxon>
        <taxon>Chrysomelidae</taxon>
        <taxon>Galerucinae</taxon>
        <taxon>Diabroticina</taxon>
        <taxon>Diabroticites</taxon>
        <taxon>Diabrotica</taxon>
    </lineage>
</organism>
<protein>
    <recommendedName>
        <fullName evidence="2">MIR domain-containing protein</fullName>
    </recommendedName>
</protein>
<dbReference type="SMART" id="SM00472">
    <property type="entry name" value="MIR"/>
    <property type="match status" value="1"/>
</dbReference>
<dbReference type="InterPro" id="IPR016093">
    <property type="entry name" value="MIR_motif"/>
</dbReference>
<evidence type="ECO:0000259" key="2">
    <source>
        <dbReference type="PROSITE" id="PS50919"/>
    </source>
</evidence>
<dbReference type="GO" id="GO:0004169">
    <property type="term" value="F:dolichyl-phosphate-mannose-protein mannosyltransferase activity"/>
    <property type="evidence" value="ECO:0007669"/>
    <property type="project" value="TreeGrafter"/>
</dbReference>
<dbReference type="InterPro" id="IPR032421">
    <property type="entry name" value="PMT_4TMC"/>
</dbReference>
<evidence type="ECO:0000256" key="1">
    <source>
        <dbReference type="ARBA" id="ARBA00022737"/>
    </source>
</evidence>
<dbReference type="OrthoDB" id="6733596at2759"/>
<feature type="domain" description="MIR" evidence="2">
    <location>
        <begin position="35"/>
        <end position="91"/>
    </location>
</feature>
<dbReference type="SUPFAM" id="SSF82109">
    <property type="entry name" value="MIR domain"/>
    <property type="match status" value="1"/>
</dbReference>
<proteinExistence type="predicted"/>
<dbReference type="InterPro" id="IPR036300">
    <property type="entry name" value="MIR_dom_sf"/>
</dbReference>
<keyword evidence="4" id="KW-1185">Reference proteome</keyword>
<gene>
    <name evidence="3" type="ORF">DIABBA_LOCUS476</name>
</gene>
<dbReference type="GO" id="GO:0005783">
    <property type="term" value="C:endoplasmic reticulum"/>
    <property type="evidence" value="ECO:0007669"/>
    <property type="project" value="TreeGrafter"/>
</dbReference>
<dbReference type="AlphaFoldDB" id="A0A9N9X8R2"/>